<comment type="caution">
    <text evidence="1">The sequence shown here is derived from an EMBL/GenBank/DDBJ whole genome shotgun (WGS) entry which is preliminary data.</text>
</comment>
<protein>
    <submittedName>
        <fullName evidence="1">Uncharacterized protein</fullName>
    </submittedName>
</protein>
<gene>
    <name evidence="1" type="ORF">NKI81_15975</name>
</gene>
<sequence length="96" mass="10058">MPAIFGMVARGDKKHHIAAWYGENPARIAEIEDGVLGLPPMAAANTLPPKGSPGLKGRKLRAFVEKAIAALDAGDAAGAKQVLQDGLKKFESHEAT</sequence>
<dbReference type="EMBL" id="JAMYRI010000008">
    <property type="protein sequence ID" value="MER9285450.1"/>
    <property type="molecule type" value="Genomic_DNA"/>
</dbReference>
<name>A0ACC6T156_9HYPH</name>
<keyword evidence="2" id="KW-1185">Reference proteome</keyword>
<evidence type="ECO:0000313" key="1">
    <source>
        <dbReference type="EMBL" id="MER9285450.1"/>
    </source>
</evidence>
<proteinExistence type="predicted"/>
<dbReference type="Proteomes" id="UP001480082">
    <property type="component" value="Unassembled WGS sequence"/>
</dbReference>
<organism evidence="1 2">
    <name type="scientific">Mesorhizobium australicum</name>
    <dbReference type="NCBI Taxonomy" id="536018"/>
    <lineage>
        <taxon>Bacteria</taxon>
        <taxon>Pseudomonadati</taxon>
        <taxon>Pseudomonadota</taxon>
        <taxon>Alphaproteobacteria</taxon>
        <taxon>Hyphomicrobiales</taxon>
        <taxon>Phyllobacteriaceae</taxon>
        <taxon>Mesorhizobium</taxon>
    </lineage>
</organism>
<reference evidence="1 2" key="1">
    <citation type="journal article" date="2024" name="Proc. Natl. Acad. Sci. U.S.A.">
        <title>The evolutionary genomics of adaptation to stress in wild rhizobium bacteria.</title>
        <authorList>
            <person name="Kehlet-Delgado H."/>
            <person name="Montoya A.P."/>
            <person name="Jensen K.T."/>
            <person name="Wendlandt C.E."/>
            <person name="Dexheimer C."/>
            <person name="Roberts M."/>
            <person name="Torres Martinez L."/>
            <person name="Friesen M.L."/>
            <person name="Griffitts J.S."/>
            <person name="Porter S.S."/>
        </authorList>
    </citation>
    <scope>NUCLEOTIDE SEQUENCE [LARGE SCALE GENOMIC DNA]</scope>
    <source>
        <strain evidence="1 2">M0468</strain>
    </source>
</reference>
<evidence type="ECO:0000313" key="2">
    <source>
        <dbReference type="Proteomes" id="UP001480082"/>
    </source>
</evidence>
<accession>A0ACC6T156</accession>